<evidence type="ECO:0000313" key="1">
    <source>
        <dbReference type="EMBL" id="KAI4835525.1"/>
    </source>
</evidence>
<name>A0ACB9Y3H8_PLABR</name>
<evidence type="ECO:0000313" key="2">
    <source>
        <dbReference type="Proteomes" id="UP001056978"/>
    </source>
</evidence>
<comment type="caution">
    <text evidence="1">The sequence shown here is derived from an EMBL/GenBank/DDBJ whole genome shotgun (WGS) entry which is preliminary data.</text>
</comment>
<proteinExistence type="predicted"/>
<dbReference type="Proteomes" id="UP001056978">
    <property type="component" value="Chromosome 13"/>
</dbReference>
<keyword evidence="2" id="KW-1185">Reference proteome</keyword>
<protein>
    <submittedName>
        <fullName evidence="1">Uncharacterized protein</fullName>
    </submittedName>
</protein>
<reference evidence="1" key="1">
    <citation type="submission" date="2022-06" db="EMBL/GenBank/DDBJ databases">
        <title>The First Complete Genome of the Simian Malaria Parasite Plasmodium brasilianum.</title>
        <authorList>
            <person name="Bajic M."/>
            <person name="Ravishankar S."/>
        </authorList>
    </citation>
    <scope>NUCLEOTIDE SEQUENCE</scope>
    <source>
        <strain evidence="1">Bolivian I</strain>
    </source>
</reference>
<dbReference type="EMBL" id="CM043781">
    <property type="protein sequence ID" value="KAI4835525.1"/>
    <property type="molecule type" value="Genomic_DNA"/>
</dbReference>
<organism evidence="1 2">
    <name type="scientific">Plasmodium brasilianum</name>
    <dbReference type="NCBI Taxonomy" id="5824"/>
    <lineage>
        <taxon>Eukaryota</taxon>
        <taxon>Sar</taxon>
        <taxon>Alveolata</taxon>
        <taxon>Apicomplexa</taxon>
        <taxon>Aconoidasida</taxon>
        <taxon>Haemosporida</taxon>
        <taxon>Plasmodiidae</taxon>
        <taxon>Plasmodium</taxon>
        <taxon>Plasmodium (Plasmodium)</taxon>
    </lineage>
</organism>
<accession>A0ACB9Y3H8</accession>
<gene>
    <name evidence="1" type="ORF">MKS88_004735</name>
</gene>
<sequence length="159" mass="18409">MEQLIKSLLFVKIVAFVILKKKIFKEFDYEYFFKNNSTISDNVYKKIIFKKCGLRFALPLLLFLVLALSLILDKFCGYGLTYGFLKVILHFSPVSTAANVQGVNMSPAIKSLYDFLNKPSLKWFTEVLVSYLYQRFFIIIKKLKSSKKLSSGKSKMNNK</sequence>